<dbReference type="SUPFAM" id="SSF88659">
    <property type="entry name" value="Sigma3 and sigma4 domains of RNA polymerase sigma factors"/>
    <property type="match status" value="1"/>
</dbReference>
<dbReference type="PANTHER" id="PTHR43133:SF50">
    <property type="entry name" value="ECF RNA POLYMERASE SIGMA FACTOR SIGM"/>
    <property type="match status" value="1"/>
</dbReference>
<evidence type="ECO:0000259" key="6">
    <source>
        <dbReference type="Pfam" id="PF08281"/>
    </source>
</evidence>
<protein>
    <submittedName>
        <fullName evidence="7">RNA polymerase sigma factor</fullName>
    </submittedName>
</protein>
<dbReference type="AlphaFoldDB" id="A0A3S3UKH4"/>
<dbReference type="GO" id="GO:0016987">
    <property type="term" value="F:sigma factor activity"/>
    <property type="evidence" value="ECO:0007669"/>
    <property type="project" value="UniProtKB-KW"/>
</dbReference>
<organism evidence="7 8">
    <name type="scientific">Streptomyces antnestii</name>
    <dbReference type="NCBI Taxonomy" id="2494256"/>
    <lineage>
        <taxon>Bacteria</taxon>
        <taxon>Bacillati</taxon>
        <taxon>Actinomycetota</taxon>
        <taxon>Actinomycetes</taxon>
        <taxon>Kitasatosporales</taxon>
        <taxon>Streptomycetaceae</taxon>
        <taxon>Streptomyces</taxon>
    </lineage>
</organism>
<dbReference type="SUPFAM" id="SSF88946">
    <property type="entry name" value="Sigma2 domain of RNA polymerase sigma factors"/>
    <property type="match status" value="1"/>
</dbReference>
<dbReference type="RefSeq" id="WP_127826599.1">
    <property type="nucleotide sequence ID" value="NZ_RZYA01000001.1"/>
</dbReference>
<accession>A0A3S3UKH4</accession>
<reference evidence="7 8" key="1">
    <citation type="submission" date="2019-01" db="EMBL/GenBank/DDBJ databases">
        <title>Genome sequences of Streptomyces and Rhizobium isolates collected from root and soil.</title>
        <authorList>
            <person name="Chhettri S."/>
            <person name="Sevigny J.L."/>
            <person name="Sen A."/>
            <person name="Ennis N."/>
            <person name="Tisa L."/>
        </authorList>
    </citation>
    <scope>NUCLEOTIDE SEQUENCE [LARGE SCALE GENOMIC DNA]</scope>
    <source>
        <strain evidence="7 8">San01</strain>
    </source>
</reference>
<dbReference type="EMBL" id="RZYA01000001">
    <property type="protein sequence ID" value="RVU29013.1"/>
    <property type="molecule type" value="Genomic_DNA"/>
</dbReference>
<evidence type="ECO:0000256" key="4">
    <source>
        <dbReference type="ARBA" id="ARBA00023125"/>
    </source>
</evidence>
<evidence type="ECO:0000313" key="7">
    <source>
        <dbReference type="EMBL" id="RVU29013.1"/>
    </source>
</evidence>
<keyword evidence="4" id="KW-0238">DNA-binding</keyword>
<dbReference type="Gene3D" id="1.10.1740.10">
    <property type="match status" value="1"/>
</dbReference>
<dbReference type="Proteomes" id="UP000283128">
    <property type="component" value="Unassembled WGS sequence"/>
</dbReference>
<dbReference type="InterPro" id="IPR013249">
    <property type="entry name" value="RNA_pol_sigma70_r4_t2"/>
</dbReference>
<sequence length="191" mass="21972">MSDADASDQENPVAQSAHDAAFDEFFRQNKDYLLRYLVVRTRTVFDADEILMDAAIRVYERWPYIEASRNRLGLVRKIVHGFWVDHYRRQARRAGREILADDIQTLVSDGGTIDELLKLRGYEELHRAMATLERTAPTQARCVRLHYFEGLASAEIAEQTGSTAAAVRTNLSKGRVHLRRLLRPTRNEGER</sequence>
<evidence type="ECO:0000313" key="8">
    <source>
        <dbReference type="Proteomes" id="UP000283128"/>
    </source>
</evidence>
<evidence type="ECO:0000256" key="3">
    <source>
        <dbReference type="ARBA" id="ARBA00023082"/>
    </source>
</evidence>
<keyword evidence="3" id="KW-0731">Sigma factor</keyword>
<dbReference type="Pfam" id="PF08281">
    <property type="entry name" value="Sigma70_r4_2"/>
    <property type="match status" value="1"/>
</dbReference>
<dbReference type="GO" id="GO:0006352">
    <property type="term" value="P:DNA-templated transcription initiation"/>
    <property type="evidence" value="ECO:0007669"/>
    <property type="project" value="InterPro"/>
</dbReference>
<dbReference type="InterPro" id="IPR036388">
    <property type="entry name" value="WH-like_DNA-bd_sf"/>
</dbReference>
<feature type="domain" description="RNA polymerase sigma factor 70 region 4 type 2" evidence="6">
    <location>
        <begin position="125"/>
        <end position="178"/>
    </location>
</feature>
<keyword evidence="8" id="KW-1185">Reference proteome</keyword>
<name>A0A3S3UKH4_9ACTN</name>
<comment type="similarity">
    <text evidence="1">Belongs to the sigma-70 factor family. ECF subfamily.</text>
</comment>
<evidence type="ECO:0000256" key="1">
    <source>
        <dbReference type="ARBA" id="ARBA00010641"/>
    </source>
</evidence>
<dbReference type="InterPro" id="IPR013324">
    <property type="entry name" value="RNA_pol_sigma_r3/r4-like"/>
</dbReference>
<comment type="caution">
    <text evidence="7">The sequence shown here is derived from an EMBL/GenBank/DDBJ whole genome shotgun (WGS) entry which is preliminary data.</text>
</comment>
<gene>
    <name evidence="7" type="ORF">EOT10_04030</name>
</gene>
<dbReference type="PANTHER" id="PTHR43133">
    <property type="entry name" value="RNA POLYMERASE ECF-TYPE SIGMA FACTO"/>
    <property type="match status" value="1"/>
</dbReference>
<dbReference type="Gene3D" id="1.10.10.10">
    <property type="entry name" value="Winged helix-like DNA-binding domain superfamily/Winged helix DNA-binding domain"/>
    <property type="match status" value="1"/>
</dbReference>
<keyword evidence="2" id="KW-0805">Transcription regulation</keyword>
<proteinExistence type="inferred from homology"/>
<evidence type="ECO:0000256" key="2">
    <source>
        <dbReference type="ARBA" id="ARBA00023015"/>
    </source>
</evidence>
<keyword evidence="5" id="KW-0804">Transcription</keyword>
<dbReference type="InterPro" id="IPR013325">
    <property type="entry name" value="RNA_pol_sigma_r2"/>
</dbReference>
<dbReference type="NCBIfam" id="TIGR02937">
    <property type="entry name" value="sigma70-ECF"/>
    <property type="match status" value="1"/>
</dbReference>
<dbReference type="OrthoDB" id="4168042at2"/>
<dbReference type="InterPro" id="IPR039425">
    <property type="entry name" value="RNA_pol_sigma-70-like"/>
</dbReference>
<dbReference type="InterPro" id="IPR014284">
    <property type="entry name" value="RNA_pol_sigma-70_dom"/>
</dbReference>
<dbReference type="GO" id="GO:0003677">
    <property type="term" value="F:DNA binding"/>
    <property type="evidence" value="ECO:0007669"/>
    <property type="project" value="UniProtKB-KW"/>
</dbReference>
<evidence type="ECO:0000256" key="5">
    <source>
        <dbReference type="ARBA" id="ARBA00023163"/>
    </source>
</evidence>